<keyword evidence="3" id="KW-1185">Reference proteome</keyword>
<feature type="transmembrane region" description="Helical" evidence="1">
    <location>
        <begin position="47"/>
        <end position="65"/>
    </location>
</feature>
<evidence type="ECO:0000256" key="1">
    <source>
        <dbReference type="SAM" id="Phobius"/>
    </source>
</evidence>
<protein>
    <submittedName>
        <fullName evidence="2">Uncharacterized protein</fullName>
    </submittedName>
</protein>
<keyword evidence="1" id="KW-0812">Transmembrane</keyword>
<proteinExistence type="predicted"/>
<keyword evidence="1" id="KW-1133">Transmembrane helix</keyword>
<gene>
    <name evidence="2" type="ORF">GC097_21380</name>
</gene>
<sequence length="73" mass="8304">MDFSELHQFFNDISSRIGNVADQTNNLSLRLQTDIAQLKGELHTTNILLTIFIIVNIASLILNYVKREKNKAS</sequence>
<keyword evidence="1" id="KW-0472">Membrane</keyword>
<reference evidence="2 3" key="1">
    <citation type="submission" date="2019-10" db="EMBL/GenBank/DDBJ databases">
        <title>Description of Paenibacillus pedi sp. nov.</title>
        <authorList>
            <person name="Carlier A."/>
            <person name="Qi S."/>
        </authorList>
    </citation>
    <scope>NUCLEOTIDE SEQUENCE [LARGE SCALE GENOMIC DNA]</scope>
    <source>
        <strain evidence="2 3">LMG 31457</strain>
    </source>
</reference>
<evidence type="ECO:0000313" key="3">
    <source>
        <dbReference type="Proteomes" id="UP000618579"/>
    </source>
</evidence>
<organism evidence="2 3">
    <name type="scientific">Paenibacillus planticolens</name>
    <dbReference type="NCBI Taxonomy" id="2654976"/>
    <lineage>
        <taxon>Bacteria</taxon>
        <taxon>Bacillati</taxon>
        <taxon>Bacillota</taxon>
        <taxon>Bacilli</taxon>
        <taxon>Bacillales</taxon>
        <taxon>Paenibacillaceae</taxon>
        <taxon>Paenibacillus</taxon>
    </lineage>
</organism>
<accession>A0ABX1ZS59</accession>
<comment type="caution">
    <text evidence="2">The sequence shown here is derived from an EMBL/GenBank/DDBJ whole genome shotgun (WGS) entry which is preliminary data.</text>
</comment>
<evidence type="ECO:0000313" key="2">
    <source>
        <dbReference type="EMBL" id="NOV02558.1"/>
    </source>
</evidence>
<dbReference type="EMBL" id="WHNZ01000045">
    <property type="protein sequence ID" value="NOV02558.1"/>
    <property type="molecule type" value="Genomic_DNA"/>
</dbReference>
<name>A0ABX1ZS59_9BACL</name>
<dbReference type="Proteomes" id="UP000618579">
    <property type="component" value="Unassembled WGS sequence"/>
</dbReference>